<feature type="domain" description="Nrap protein" evidence="7">
    <location>
        <begin position="161"/>
        <end position="294"/>
    </location>
</feature>
<dbReference type="PANTHER" id="PTHR17972">
    <property type="entry name" value="NUCLEOLAR RNA-ASSOCIATED PROTEIN"/>
    <property type="match status" value="1"/>
</dbReference>
<dbReference type="Proteomes" id="UP000053328">
    <property type="component" value="Unassembled WGS sequence"/>
</dbReference>
<evidence type="ECO:0000256" key="5">
    <source>
        <dbReference type="RuleBase" id="RU364032"/>
    </source>
</evidence>
<keyword evidence="4 5" id="KW-0539">Nucleus</keyword>
<dbReference type="VEuPathDB" id="FungiDB:PV08_07766"/>
<dbReference type="EMBL" id="KN847496">
    <property type="protein sequence ID" value="KIW14979.1"/>
    <property type="molecule type" value="Genomic_DNA"/>
</dbReference>
<dbReference type="InterPro" id="IPR035371">
    <property type="entry name" value="Nrap_D6"/>
</dbReference>
<dbReference type="OrthoDB" id="10251401at2759"/>
<evidence type="ECO:0000256" key="4">
    <source>
        <dbReference type="ARBA" id="ARBA00023242"/>
    </source>
</evidence>
<evidence type="ECO:0000256" key="1">
    <source>
        <dbReference type="ARBA" id="ARBA00004604"/>
    </source>
</evidence>
<keyword evidence="5" id="KW-0687">Ribonucleoprotein</keyword>
<dbReference type="Pfam" id="PF17403">
    <property type="entry name" value="Nrap_D2"/>
    <property type="match status" value="1"/>
</dbReference>
<dbReference type="GO" id="GO:0032040">
    <property type="term" value="C:small-subunit processome"/>
    <property type="evidence" value="ECO:0007669"/>
    <property type="project" value="TreeGrafter"/>
</dbReference>
<dbReference type="GO" id="GO:0034456">
    <property type="term" value="C:UTP-C complex"/>
    <property type="evidence" value="ECO:0007669"/>
    <property type="project" value="TreeGrafter"/>
</dbReference>
<dbReference type="GO" id="GO:0006364">
    <property type="term" value="P:rRNA processing"/>
    <property type="evidence" value="ECO:0007669"/>
    <property type="project" value="UniProtKB-KW"/>
</dbReference>
<dbReference type="Gene3D" id="3.30.70.3030">
    <property type="match status" value="1"/>
</dbReference>
<keyword evidence="14" id="KW-1185">Reference proteome</keyword>
<dbReference type="Pfam" id="PF17406">
    <property type="entry name" value="Nrap_D5"/>
    <property type="match status" value="1"/>
</dbReference>
<dbReference type="Gene3D" id="1.10.1410.10">
    <property type="match status" value="1"/>
</dbReference>
<feature type="domain" description="Nrap protein" evidence="12">
    <location>
        <begin position="969"/>
        <end position="1117"/>
    </location>
</feature>
<evidence type="ECO:0000256" key="6">
    <source>
        <dbReference type="SAM" id="MobiDB-lite"/>
    </source>
</evidence>
<evidence type="ECO:0000259" key="12">
    <source>
        <dbReference type="Pfam" id="PF17407"/>
    </source>
</evidence>
<evidence type="ECO:0000259" key="7">
    <source>
        <dbReference type="Pfam" id="PF03813"/>
    </source>
</evidence>
<dbReference type="Pfam" id="PF17404">
    <property type="entry name" value="Nrap_D3"/>
    <property type="match status" value="1"/>
</dbReference>
<feature type="domain" description="Nrap protein" evidence="11">
    <location>
        <begin position="803"/>
        <end position="954"/>
    </location>
</feature>
<evidence type="ECO:0000256" key="2">
    <source>
        <dbReference type="ARBA" id="ARBA00006674"/>
    </source>
</evidence>
<dbReference type="AlphaFoldDB" id="A0A0D2BUT2"/>
<evidence type="ECO:0000313" key="14">
    <source>
        <dbReference type="Proteomes" id="UP000053328"/>
    </source>
</evidence>
<dbReference type="Pfam" id="PF17405">
    <property type="entry name" value="Nrap_D4"/>
    <property type="match status" value="1"/>
</dbReference>
<evidence type="ECO:0000259" key="9">
    <source>
        <dbReference type="Pfam" id="PF17404"/>
    </source>
</evidence>
<feature type="region of interest" description="Disordered" evidence="6">
    <location>
        <begin position="1"/>
        <end position="53"/>
    </location>
</feature>
<protein>
    <recommendedName>
        <fullName evidence="5">U3 small nucleolar RNA-associated protein 22</fullName>
    </recommendedName>
</protein>
<proteinExistence type="inferred from homology"/>
<evidence type="ECO:0000313" key="13">
    <source>
        <dbReference type="EMBL" id="KIW14979.1"/>
    </source>
</evidence>
<dbReference type="GO" id="GO:0032545">
    <property type="term" value="C:CURI complex"/>
    <property type="evidence" value="ECO:0007669"/>
    <property type="project" value="TreeGrafter"/>
</dbReference>
<dbReference type="InterPro" id="IPR035082">
    <property type="entry name" value="Nrap_D1"/>
</dbReference>
<keyword evidence="5" id="KW-0690">Ribosome biogenesis</keyword>
<dbReference type="InterPro" id="IPR005554">
    <property type="entry name" value="NOL6/Upt22"/>
</dbReference>
<organism evidence="13 14">
    <name type="scientific">Exophiala spinifera</name>
    <dbReference type="NCBI Taxonomy" id="91928"/>
    <lineage>
        <taxon>Eukaryota</taxon>
        <taxon>Fungi</taxon>
        <taxon>Dikarya</taxon>
        <taxon>Ascomycota</taxon>
        <taxon>Pezizomycotina</taxon>
        <taxon>Eurotiomycetes</taxon>
        <taxon>Chaetothyriomycetidae</taxon>
        <taxon>Chaetothyriales</taxon>
        <taxon>Herpotrichiellaceae</taxon>
        <taxon>Exophiala</taxon>
    </lineage>
</organism>
<reference evidence="13 14" key="1">
    <citation type="submission" date="2015-01" db="EMBL/GenBank/DDBJ databases">
        <title>The Genome Sequence of Exophiala spinifera CBS89968.</title>
        <authorList>
            <consortium name="The Broad Institute Genomics Platform"/>
            <person name="Cuomo C."/>
            <person name="de Hoog S."/>
            <person name="Gorbushina A."/>
            <person name="Stielow B."/>
            <person name="Teixiera M."/>
            <person name="Abouelleil A."/>
            <person name="Chapman S.B."/>
            <person name="Priest M."/>
            <person name="Young S.K."/>
            <person name="Wortman J."/>
            <person name="Nusbaum C."/>
            <person name="Birren B."/>
        </authorList>
    </citation>
    <scope>NUCLEOTIDE SEQUENCE [LARGE SCALE GENOMIC DNA]</scope>
    <source>
        <strain evidence="13 14">CBS 89968</strain>
    </source>
</reference>
<dbReference type="Pfam" id="PF03813">
    <property type="entry name" value="Nrap"/>
    <property type="match status" value="1"/>
</dbReference>
<dbReference type="Pfam" id="PF17407">
    <property type="entry name" value="Nrap_D6"/>
    <property type="match status" value="1"/>
</dbReference>
<dbReference type="GO" id="GO:0006409">
    <property type="term" value="P:tRNA export from nucleus"/>
    <property type="evidence" value="ECO:0007669"/>
    <property type="project" value="TreeGrafter"/>
</dbReference>
<dbReference type="HOGENOM" id="CLU_003502_1_0_1"/>
<keyword evidence="5" id="KW-0698">rRNA processing</keyword>
<feature type="compositionally biased region" description="Basic residues" evidence="6">
    <location>
        <begin position="7"/>
        <end position="18"/>
    </location>
</feature>
<dbReference type="InterPro" id="IPR035367">
    <property type="entry name" value="Nrap_D2"/>
</dbReference>
<dbReference type="InterPro" id="IPR035368">
    <property type="entry name" value="Nrap_D3"/>
</dbReference>
<dbReference type="STRING" id="91928.A0A0D2BUT2"/>
<dbReference type="InterPro" id="IPR035369">
    <property type="entry name" value="Nrap_D4"/>
</dbReference>
<accession>A0A0D2BUT2</accession>
<dbReference type="PANTHER" id="PTHR17972:SF0">
    <property type="entry name" value="NUCLEOLAR PROTEIN 6"/>
    <property type="match status" value="1"/>
</dbReference>
<evidence type="ECO:0000259" key="8">
    <source>
        <dbReference type="Pfam" id="PF17403"/>
    </source>
</evidence>
<feature type="domain" description="Nrap protein" evidence="9">
    <location>
        <begin position="442"/>
        <end position="585"/>
    </location>
</feature>
<sequence>MSFGAPHSRHSPKRRKLSHSSNGSADGERDDGSTAKGHTVLKKPKNKAISIPANGTNKSSILALQVADLIAEATPNYDRSNAKWTGVSNRLQSIIKRIKPRSPVSALDAVKSLRKESIRIPFSEPRPSKDTKYKFEFTAPEEIVVGGALSLKLSVNGDNVVQLTTIMPPELLQEKDYLNNRAPQKAAYYLACIAAGVKEAAGSEFEMSFAYLHGVDYLPVLSLAPKDKSLSKVKLHVAAGFPNDSIPIAKTLPSKNNLRHDTSDSLETPTPFYNSSIRYAASTSTFSEMIRAAKSASFDDACRLGQVWLQRLGFGSSIESGGFGFLEWSVTCALFLRTGGHRGLPLFSKQYSSLQFFKAMLQILATRDFRDPMILNDASISIPKSEAPVLFDANTGVNILYKMTPWSYQTLQHHARVSLAAVNARNQDNFDETFVLNTVIPVVQYDEIFRVTIPAKNIATTTELRQHLSKMHSILVRGLGDRVSLANFSFLVATDWPLNHDPASTNGDLDIEVQLLTNPDAVARLVDHGPSADEQDLAAEYRAFWGEKAELRRFKDGSISEALVWKPSIPVTHQIISHLLGLHFKLPPSSISSLTPSLDAVFLPDESNLGPKDAFRVISNAFQTLSSTLHHLQDLPLPIRSISPTDTALRSASVGNPLLPSTAKPIDFLIQFDSSTRWPDSLPAIQHTKIAFLLKLGELLIAQDSSLTTRVGLENTPSATTGYLNTSFLDIIYPSQAPGLSGICFRARILHDRELHLLQTALADKSLHGSARDELASALIVYKREFLAKSAHTSAVRALCARFAALSGTMRLLKRWVAKHLLLGDGHVPEEVLEVIAASVFVTPAPWSVPGNATTGFLRALSRISWWDWSSRPLLVDLGLAQDWTKESIDAVKTRYEAWRKLDPALNSVVWFVGTNVDETGVVWTQGGRPTKVVGSRLTALARAAVGVLESKGTGMGGDDWTGLFESPLGDFDFVIHVKPGVVKGVPEKTTAKGKGKKALLNGAGGDFKNLQIADALDSESLGYDPVDLFVQDLNFAFGASAVFFHDRYGSKVIAGLWKPSVLGRREWRVRLGWSSVPVPGADDDGDDEGRKSMCVLNKDGILGEIAMLGEGVVKDITTKE</sequence>
<gene>
    <name evidence="13" type="ORF">PV08_07766</name>
</gene>
<dbReference type="RefSeq" id="XP_016235195.1">
    <property type="nucleotide sequence ID" value="XM_016382093.1"/>
</dbReference>
<evidence type="ECO:0000259" key="10">
    <source>
        <dbReference type="Pfam" id="PF17405"/>
    </source>
</evidence>
<comment type="subcellular location">
    <subcellularLocation>
        <location evidence="1 5">Nucleus</location>
        <location evidence="1 5">Nucleolus</location>
    </subcellularLocation>
</comment>
<name>A0A0D2BUT2_9EURO</name>
<evidence type="ECO:0000259" key="11">
    <source>
        <dbReference type="Pfam" id="PF17406"/>
    </source>
</evidence>
<feature type="domain" description="Nrap protein" evidence="8">
    <location>
        <begin position="297"/>
        <end position="435"/>
    </location>
</feature>
<dbReference type="GO" id="GO:0003723">
    <property type="term" value="F:RNA binding"/>
    <property type="evidence" value="ECO:0007669"/>
    <property type="project" value="UniProtKB-KW"/>
</dbReference>
<keyword evidence="3 5" id="KW-0694">RNA-binding</keyword>
<evidence type="ECO:0000256" key="3">
    <source>
        <dbReference type="ARBA" id="ARBA00022884"/>
    </source>
</evidence>
<dbReference type="GeneID" id="27334849"/>
<feature type="domain" description="Nrap protein" evidence="10">
    <location>
        <begin position="610"/>
        <end position="800"/>
    </location>
</feature>
<dbReference type="InterPro" id="IPR035370">
    <property type="entry name" value="Nrap_D5"/>
</dbReference>
<comment type="similarity">
    <text evidence="2 5">Belongs to the NRAP family.</text>
</comment>